<reference evidence="5 6" key="1">
    <citation type="submission" date="2017-05" db="EMBL/GenBank/DDBJ databases">
        <title>PacBio assembly of a Plasmodium knowlesi genome sequence with Hi-C correction and manual annotation of the SICAvar gene family.</title>
        <authorList>
            <person name="Lapp S.A."/>
            <person name="Geraldo J.A."/>
            <person name="Chien J.-T."/>
            <person name="Ay F."/>
            <person name="Pakala S.B."/>
            <person name="Batugedara G."/>
            <person name="Humphrey J.C."/>
            <person name="Debarry J.D."/>
            <person name="Le Roch K.G."/>
            <person name="Galinski M.R."/>
            <person name="Kissinger J.C."/>
        </authorList>
    </citation>
    <scope>NUCLEOTIDE SEQUENCE [LARGE SCALE GENOMIC DNA]</scope>
    <source>
        <strain evidence="6">Malayan Strain Pk1 (A+)</strain>
    </source>
</reference>
<dbReference type="SUPFAM" id="SSF52047">
    <property type="entry name" value="RNI-like"/>
    <property type="match status" value="1"/>
</dbReference>
<feature type="compositionally biased region" description="Acidic residues" evidence="4">
    <location>
        <begin position="793"/>
        <end position="805"/>
    </location>
</feature>
<feature type="compositionally biased region" description="Polar residues" evidence="4">
    <location>
        <begin position="816"/>
        <end position="832"/>
    </location>
</feature>
<feature type="coiled-coil region" evidence="3">
    <location>
        <begin position="1380"/>
        <end position="1453"/>
    </location>
</feature>
<feature type="compositionally biased region" description="Basic and acidic residues" evidence="4">
    <location>
        <begin position="980"/>
        <end position="1001"/>
    </location>
</feature>
<feature type="compositionally biased region" description="Acidic residues" evidence="4">
    <location>
        <begin position="554"/>
        <end position="589"/>
    </location>
</feature>
<dbReference type="Proteomes" id="UP000195012">
    <property type="component" value="Unassembled WGS sequence"/>
</dbReference>
<feature type="region of interest" description="Disordered" evidence="4">
    <location>
        <begin position="775"/>
        <end position="842"/>
    </location>
</feature>
<keyword evidence="2" id="KW-0677">Repeat</keyword>
<dbReference type="PANTHER" id="PTHR46652">
    <property type="entry name" value="LEUCINE-RICH REPEAT AND IQ DOMAIN-CONTAINING PROTEIN 1-RELATED"/>
    <property type="match status" value="1"/>
</dbReference>
<dbReference type="VEuPathDB" id="PlasmoDB:PKNOH_S130204300"/>
<evidence type="ECO:0000313" key="5">
    <source>
        <dbReference type="EMBL" id="OTN64719.1"/>
    </source>
</evidence>
<protein>
    <submittedName>
        <fullName evidence="5">Leucine-rich repeat protein</fullName>
    </submittedName>
</protein>
<feature type="region of interest" description="Disordered" evidence="4">
    <location>
        <begin position="958"/>
        <end position="1001"/>
    </location>
</feature>
<gene>
    <name evidence="5" type="primary">LRR6</name>
    <name evidence="5" type="ORF">PKNOH_S130204300</name>
</gene>
<evidence type="ECO:0000256" key="3">
    <source>
        <dbReference type="SAM" id="Coils"/>
    </source>
</evidence>
<feature type="compositionally biased region" description="Basic and acidic residues" evidence="4">
    <location>
        <begin position="542"/>
        <end position="553"/>
    </location>
</feature>
<proteinExistence type="predicted"/>
<keyword evidence="3" id="KW-0175">Coiled coil</keyword>
<dbReference type="SMART" id="SM00365">
    <property type="entry name" value="LRR_SD22"/>
    <property type="match status" value="4"/>
</dbReference>
<dbReference type="PROSITE" id="PS51450">
    <property type="entry name" value="LRR"/>
    <property type="match status" value="4"/>
</dbReference>
<dbReference type="InterPro" id="IPR032675">
    <property type="entry name" value="LRR_dom_sf"/>
</dbReference>
<feature type="compositionally biased region" description="Basic and acidic residues" evidence="4">
    <location>
        <begin position="493"/>
        <end position="516"/>
    </location>
</feature>
<name>A0A1Y3DKN4_PLAKN</name>
<feature type="compositionally biased region" description="Basic and acidic residues" evidence="4">
    <location>
        <begin position="1113"/>
        <end position="1152"/>
    </location>
</feature>
<feature type="coiled-coil region" evidence="3">
    <location>
        <begin position="1201"/>
        <end position="1238"/>
    </location>
</feature>
<dbReference type="eggNOG" id="ENOG502QX8C">
    <property type="taxonomic scope" value="Eukaryota"/>
</dbReference>
<accession>A0A1Y3DKN4</accession>
<comment type="caution">
    <text evidence="5">The sequence shown here is derived from an EMBL/GenBank/DDBJ whole genome shotgun (WGS) entry which is preliminary data.</text>
</comment>
<evidence type="ECO:0000256" key="1">
    <source>
        <dbReference type="ARBA" id="ARBA00022614"/>
    </source>
</evidence>
<keyword evidence="1" id="KW-0433">Leucine-rich repeat</keyword>
<feature type="coiled-coil region" evidence="3">
    <location>
        <begin position="1481"/>
        <end position="1508"/>
    </location>
</feature>
<feature type="compositionally biased region" description="Acidic residues" evidence="4">
    <location>
        <begin position="701"/>
        <end position="720"/>
    </location>
</feature>
<dbReference type="PANTHER" id="PTHR46652:SF3">
    <property type="entry name" value="LEUCINE-RICH REPEAT-CONTAINING PROTEIN 9"/>
    <property type="match status" value="1"/>
</dbReference>
<dbReference type="EMBL" id="NETL01000027">
    <property type="protein sequence ID" value="OTN64719.1"/>
    <property type="molecule type" value="Genomic_DNA"/>
</dbReference>
<feature type="region of interest" description="Disordered" evidence="4">
    <location>
        <begin position="1108"/>
        <end position="1159"/>
    </location>
</feature>
<organism evidence="5 6">
    <name type="scientific">Plasmodium knowlesi</name>
    <dbReference type="NCBI Taxonomy" id="5850"/>
    <lineage>
        <taxon>Eukaryota</taxon>
        <taxon>Sar</taxon>
        <taxon>Alveolata</taxon>
        <taxon>Apicomplexa</taxon>
        <taxon>Aconoidasida</taxon>
        <taxon>Haemosporida</taxon>
        <taxon>Plasmodiidae</taxon>
        <taxon>Plasmodium</taxon>
        <taxon>Plasmodium (Plasmodium)</taxon>
    </lineage>
</organism>
<feature type="region of interest" description="Disordered" evidence="4">
    <location>
        <begin position="701"/>
        <end position="723"/>
    </location>
</feature>
<dbReference type="OMA" id="GDDNNHY"/>
<evidence type="ECO:0000256" key="2">
    <source>
        <dbReference type="ARBA" id="ARBA00022737"/>
    </source>
</evidence>
<dbReference type="Gene3D" id="3.80.10.10">
    <property type="entry name" value="Ribonuclease Inhibitor"/>
    <property type="match status" value="2"/>
</dbReference>
<dbReference type="InterPro" id="IPR025875">
    <property type="entry name" value="Leu-rich_rpt_4"/>
</dbReference>
<dbReference type="VEuPathDB" id="PlasmoDB:PKNH_1137800"/>
<feature type="region of interest" description="Disordered" evidence="4">
    <location>
        <begin position="415"/>
        <end position="434"/>
    </location>
</feature>
<feature type="compositionally biased region" description="Basic and acidic residues" evidence="4">
    <location>
        <begin position="958"/>
        <end position="970"/>
    </location>
</feature>
<dbReference type="InterPro" id="IPR001611">
    <property type="entry name" value="Leu-rich_rpt"/>
</dbReference>
<dbReference type="InterPro" id="IPR050836">
    <property type="entry name" value="SDS22/Internalin_LRR"/>
</dbReference>
<sequence>MLLDLSNCNLRSLEDSDLILEKLIEQNADYTSVTYLDASNNCIRSLKGLSCFENLKILNISNNFLTSLDGDFIPPCTEKIIAHHNDLTDICFKGVKKLSAGTEEKEVQRYSYHGGMIKSEGKPKCDVNTACFSFPEEKGEKSPSSSYNDTYRNNLLNEKVFYTNRDLPLNRLAFLDVSFNKIKKLTTFERYLHIINRRNQERSFEGGFSDEGHINDFITNKTEQDVMLLFFNSLDTLYLRGNKLTNLKGLSVFKNLKVLDLRSNLINHPVQLFYLLDNKNWLKQYNEKNMSREEDSFSSSPSSSNGCYSYFLSVLQKYRNLKCLQNVFLRGNQHVLKPKHLFLSVCDVLRCANTRGRFTTDVALGEEREEGEEVDGVGEETVAVREVVDEVREEDNLGDEPEGEKNLVDDLLSASSQTEKTASEEGYPDEGYVRDDYTEMGYSEGGDAVQVYLDESLIEEKRVGISPSDRMKEPAGQVKKLIKTVEANLTSNKRGDRNPPMRHQTREEQNAREKVSEPNILAERSVLPNGADDLEETSAYRYLREERNDKATDDEATDDEATDDEATDDEATDDEATDDEAKDNEEASEEVCHDAVPSGEIREDFVPTKKHIEKLINTINRHVSTNASKMVTPINGRINDDVVERCLRENEGSMVQTSEGKFINAVGKIQGVKASSAEGENGSTYEGVVRQEGISDYSCEEVETEESDEGEMETEEDAESEEHVAPPNGLIHLVRDHSGSGSAVNVEEEETSCTSSIVDGNHAKKVLKEILSSSEGLERYSSNNSSSMGSDVFEGDSDEENTEGEESTREDVAQGEITQMNKCSASGVSTDPVSVPPNKGRHLDRALTGRMVSEHKRGEDNGGDALNAGFCRNSLIRRGIRAEKTKRTEEPNGEKAKSLIKNKTLNDEVHVDNVRRASCWKNAKEECLDGRRKSMNGDNHSLVTKVVPRKIINVEDSTREKSTLKKENEKQCASATSGTVKEEKSISKEGEGNEKNLHNREIQEEKKKALMELLKLDLCKSEKWKKRGGVDKSNDPCVYKSKDKKCRDYSASVKSESTDVTERDSHKHILKADEKLRMNFPYDNGLGELHRSRGISVYAYPIRIQGGAIDGGGKAEENGKGRGHDKESNNDERNYKESSTDKLNNQREKSQEDTLPSSRAEILKRMNDLQASNEKDATLSNSLALHLKEVCLTLGKEKQQSDILLDQNDKFQKEIMQLKESKKKLKAKIKKLENCYKQKCRVVKRYQHMRERFKLAEQEQVDIPEDDIDHQNKYIENTMEQIYNVFSDVFGESHVMTKRIENLANVYIKKEKSVEIQMVTQRKQLELLKNVEEIVKKKNEYHCELQKKNEIITSLNSNLAKITQSVADMKNGVLENEKKMKDLTMQLAKKDALLKEFERKNNQMMDEKEKMFQKERAQLLDLLNDKGENVKSVKQYKEEIKCLENKLKNYLDRNVHKIHDKNYELMVDKLHDEQIKMHSLLTEKEKIINEKNIQIENLESQLQSWADEATNWVVVADKHTKLITNHNILKKNYEELKYKYIMDMKYIQTNKNEKVKELIRKYA</sequence>
<dbReference type="OrthoDB" id="271226at2759"/>
<dbReference type="VEuPathDB" id="PlasmoDB:PKA1H_110043500"/>
<evidence type="ECO:0000256" key="4">
    <source>
        <dbReference type="SAM" id="MobiDB-lite"/>
    </source>
</evidence>
<feature type="region of interest" description="Disordered" evidence="4">
    <location>
        <begin position="486"/>
        <end position="596"/>
    </location>
</feature>
<dbReference type="Pfam" id="PF12799">
    <property type="entry name" value="LRR_4"/>
    <property type="match status" value="1"/>
</dbReference>
<evidence type="ECO:0000313" key="6">
    <source>
        <dbReference type="Proteomes" id="UP000195012"/>
    </source>
</evidence>